<protein>
    <submittedName>
        <fullName evidence="7">AraC-like DNA-binding protein</fullName>
    </submittedName>
</protein>
<dbReference type="Proteomes" id="UP000233767">
    <property type="component" value="Unassembled WGS sequence"/>
</dbReference>
<evidence type="ECO:0000313" key="6">
    <source>
        <dbReference type="EMBL" id="PKW20568.1"/>
    </source>
</evidence>
<evidence type="ECO:0000313" key="8">
    <source>
        <dbReference type="Proteomes" id="UP000233767"/>
    </source>
</evidence>
<dbReference type="EMBL" id="PJND01000009">
    <property type="protein sequence ID" value="PKW20568.1"/>
    <property type="molecule type" value="Genomic_DNA"/>
</dbReference>
<dbReference type="GO" id="GO:0003700">
    <property type="term" value="F:DNA-binding transcription factor activity"/>
    <property type="evidence" value="ECO:0007669"/>
    <property type="project" value="InterPro"/>
</dbReference>
<feature type="transmembrane region" description="Helical" evidence="4">
    <location>
        <begin position="34"/>
        <end position="54"/>
    </location>
</feature>
<dbReference type="PROSITE" id="PS00041">
    <property type="entry name" value="HTH_ARAC_FAMILY_1"/>
    <property type="match status" value="1"/>
</dbReference>
<keyword evidence="1" id="KW-0805">Transcription regulation</keyword>
<dbReference type="PANTHER" id="PTHR43280">
    <property type="entry name" value="ARAC-FAMILY TRANSCRIPTIONAL REGULATOR"/>
    <property type="match status" value="1"/>
</dbReference>
<dbReference type="SMART" id="SM00342">
    <property type="entry name" value="HTH_ARAC"/>
    <property type="match status" value="1"/>
</dbReference>
<keyword evidence="8" id="KW-1185">Reference proteome</keyword>
<dbReference type="GO" id="GO:0043565">
    <property type="term" value="F:sequence-specific DNA binding"/>
    <property type="evidence" value="ECO:0007669"/>
    <property type="project" value="InterPro"/>
</dbReference>
<dbReference type="SUPFAM" id="SSF46689">
    <property type="entry name" value="Homeodomain-like"/>
    <property type="match status" value="1"/>
</dbReference>
<keyword evidence="4" id="KW-0812">Transmembrane</keyword>
<sequence length="370" mass="42681">MIYIDRLIVIFLLGGFAMLTMLVIFNPLKVNRKANVWLGLFLFLWGTFWIDEAAEILGIASIGKPFLFVLNFLQFFTPLTFYYSAVHFTNPGFSFSLKELRHLPLAGLFLALLSLSYFYDKADKDILRAWLTVIMLVQSLFYALYSCEIINRHQRKIQQFSSDTYPISLNWLKYIAYTILASGIIITVYNIIFIAERPGTYLNLAFLIAIYFIAYYSLKQQEVYPVGTQQADTVFSFQEESKTNEGPKIKLLGNEETELIKQRLLGVMQSEAPYLDGDLNLIKLAQLMEVTPHQLSYVINTGFNENFFQFINKYRIEKAKELLADNRNNNLSILGIAFESGFNSKTSFNITFKKFTDLTPSEFRKKSSDL</sequence>
<dbReference type="PANTHER" id="PTHR43280:SF29">
    <property type="entry name" value="ARAC-FAMILY TRANSCRIPTIONAL REGULATOR"/>
    <property type="match status" value="1"/>
</dbReference>
<dbReference type="InterPro" id="IPR009057">
    <property type="entry name" value="Homeodomain-like_sf"/>
</dbReference>
<dbReference type="PROSITE" id="PS01124">
    <property type="entry name" value="HTH_ARAC_FAMILY_2"/>
    <property type="match status" value="1"/>
</dbReference>
<evidence type="ECO:0000256" key="2">
    <source>
        <dbReference type="ARBA" id="ARBA00023125"/>
    </source>
</evidence>
<gene>
    <name evidence="6" type="ORF">B0G92_2718</name>
    <name evidence="7" type="ORF">CLV50_2728</name>
</gene>
<dbReference type="AlphaFoldDB" id="A0A497TXT4"/>
<dbReference type="Proteomes" id="UP000275027">
    <property type="component" value="Unassembled WGS sequence"/>
</dbReference>
<evidence type="ECO:0000256" key="1">
    <source>
        <dbReference type="ARBA" id="ARBA00023015"/>
    </source>
</evidence>
<comment type="caution">
    <text evidence="7">The sequence shown here is derived from an EMBL/GenBank/DDBJ whole genome shotgun (WGS) entry which is preliminary data.</text>
</comment>
<evidence type="ECO:0000313" key="9">
    <source>
        <dbReference type="Proteomes" id="UP000275027"/>
    </source>
</evidence>
<feature type="transmembrane region" description="Helical" evidence="4">
    <location>
        <begin position="174"/>
        <end position="194"/>
    </location>
</feature>
<dbReference type="RefSeq" id="WP_101472586.1">
    <property type="nucleotide sequence ID" value="NZ_JBCNKL010000006.1"/>
</dbReference>
<reference evidence="7 9" key="2">
    <citation type="submission" date="2018-10" db="EMBL/GenBank/DDBJ databases">
        <title>Genomic Encyclopedia of Archaeal and Bacterial Type Strains, Phase II (KMG-II): from individual species to whole genera.</title>
        <authorList>
            <person name="Goeker M."/>
        </authorList>
    </citation>
    <scope>NUCLEOTIDE SEQUENCE [LARGE SCALE GENOMIC DNA]</scope>
    <source>
        <strain evidence="7 9">DSM 21886</strain>
    </source>
</reference>
<evidence type="ECO:0000313" key="7">
    <source>
        <dbReference type="EMBL" id="RLJ24011.1"/>
    </source>
</evidence>
<dbReference type="Gene3D" id="1.10.10.60">
    <property type="entry name" value="Homeodomain-like"/>
    <property type="match status" value="1"/>
</dbReference>
<keyword evidence="4" id="KW-0472">Membrane</keyword>
<dbReference type="InterPro" id="IPR018060">
    <property type="entry name" value="HTH_AraC"/>
</dbReference>
<dbReference type="EMBL" id="RCCB01000013">
    <property type="protein sequence ID" value="RLJ24011.1"/>
    <property type="molecule type" value="Genomic_DNA"/>
</dbReference>
<evidence type="ECO:0000256" key="4">
    <source>
        <dbReference type="SAM" id="Phobius"/>
    </source>
</evidence>
<evidence type="ECO:0000259" key="5">
    <source>
        <dbReference type="PROSITE" id="PS01124"/>
    </source>
</evidence>
<feature type="transmembrane region" description="Helical" evidence="4">
    <location>
        <begin position="201"/>
        <end position="218"/>
    </location>
</feature>
<feature type="transmembrane region" description="Helical" evidence="4">
    <location>
        <begin position="7"/>
        <end position="28"/>
    </location>
</feature>
<keyword evidence="4" id="KW-1133">Transmembrane helix</keyword>
<keyword evidence="2 7" id="KW-0238">DNA-binding</keyword>
<feature type="transmembrane region" description="Helical" evidence="4">
    <location>
        <begin position="103"/>
        <end position="119"/>
    </location>
</feature>
<organism evidence="7 9">
    <name type="scientific">Flavobacterium lindanitolerans</name>
    <dbReference type="NCBI Taxonomy" id="428988"/>
    <lineage>
        <taxon>Bacteria</taxon>
        <taxon>Pseudomonadati</taxon>
        <taxon>Bacteroidota</taxon>
        <taxon>Flavobacteriia</taxon>
        <taxon>Flavobacteriales</taxon>
        <taxon>Flavobacteriaceae</taxon>
        <taxon>Flavobacterium</taxon>
    </lineage>
</organism>
<name>A0A497TXT4_9FLAO</name>
<evidence type="ECO:0000256" key="3">
    <source>
        <dbReference type="ARBA" id="ARBA00023163"/>
    </source>
</evidence>
<keyword evidence="3" id="KW-0804">Transcription</keyword>
<accession>A0A497TXT4</accession>
<reference evidence="6 8" key="1">
    <citation type="submission" date="2017-12" db="EMBL/GenBank/DDBJ databases">
        <title>Genomic Encyclopedia of Type Strains, Phase III (KMG-III): the genomes of soil and plant-associated and newly described type strains.</title>
        <authorList>
            <person name="Whitman W."/>
        </authorList>
    </citation>
    <scope>NUCLEOTIDE SEQUENCE [LARGE SCALE GENOMIC DNA]</scope>
    <source>
        <strain evidence="6 8">IP-10</strain>
    </source>
</reference>
<feature type="domain" description="HTH araC/xylS-type" evidence="5">
    <location>
        <begin position="262"/>
        <end position="366"/>
    </location>
</feature>
<dbReference type="Pfam" id="PF12833">
    <property type="entry name" value="HTH_18"/>
    <property type="match status" value="1"/>
</dbReference>
<feature type="transmembrane region" description="Helical" evidence="4">
    <location>
        <begin position="126"/>
        <end position="145"/>
    </location>
</feature>
<dbReference type="InterPro" id="IPR018062">
    <property type="entry name" value="HTH_AraC-typ_CS"/>
</dbReference>
<feature type="transmembrane region" description="Helical" evidence="4">
    <location>
        <begin position="66"/>
        <end position="83"/>
    </location>
</feature>
<proteinExistence type="predicted"/>